<feature type="transmembrane region" description="Helical" evidence="1">
    <location>
        <begin position="140"/>
        <end position="159"/>
    </location>
</feature>
<feature type="transmembrane region" description="Helical" evidence="1">
    <location>
        <begin position="179"/>
        <end position="197"/>
    </location>
</feature>
<dbReference type="VEuPathDB" id="TrichDB:TVAGG3_0762170"/>
<evidence type="ECO:0000313" key="2">
    <source>
        <dbReference type="EMBL" id="EAY00696.1"/>
    </source>
</evidence>
<sequence>MSFYSSDCPFIRFTRPWMGTLVMTIGIAACTLIYYVFTLIDPTSNPKFSDIPINIYLHIALLALLDILISVINSFAIAENSGSISVAFRCFDLLFIIIIENVFVEPIHYAYQWVSLGIVLIGNILVTIGVAVGIEGKPKLLTSILLLFAQLFMSIRSVLTQRILHNNDVSPWLLTGINGIYGFFLVLFGFYPIANFLPAYSFKSLHENFCSSVLLTVHSTSLIILFLIYIPISFTYNVCITGTLMTTNAVGYTIFEMISGAAGWIIDLIIYHAFHGKFILKADEKFGTKWDRYSFFRLFGSLIFLMGGAMYLKVYRFSCFKYPTASVTKIEMSTDSSFELNFKIPLNV</sequence>
<name>A2F332_TRIV3</name>
<feature type="transmembrane region" description="Helical" evidence="1">
    <location>
        <begin position="110"/>
        <end position="133"/>
    </location>
</feature>
<dbReference type="PANTHER" id="PTHR13146:SF0">
    <property type="entry name" value="SOLUTE CARRIER FAMILY 35 MEMBER F6"/>
    <property type="match status" value="1"/>
</dbReference>
<feature type="transmembrane region" description="Helical" evidence="1">
    <location>
        <begin position="252"/>
        <end position="274"/>
    </location>
</feature>
<dbReference type="GO" id="GO:0016020">
    <property type="term" value="C:membrane"/>
    <property type="evidence" value="ECO:0000318"/>
    <property type="project" value="GO_Central"/>
</dbReference>
<dbReference type="KEGG" id="tva:4758518"/>
<protein>
    <recommendedName>
        <fullName evidence="4">Transmembrane protein</fullName>
    </recommendedName>
</protein>
<keyword evidence="1" id="KW-0472">Membrane</keyword>
<accession>A2F332</accession>
<dbReference type="STRING" id="5722.A2F332"/>
<feature type="transmembrane region" description="Helical" evidence="1">
    <location>
        <begin position="295"/>
        <end position="312"/>
    </location>
</feature>
<dbReference type="InParanoid" id="A2F332"/>
<proteinExistence type="predicted"/>
<feature type="transmembrane region" description="Helical" evidence="1">
    <location>
        <begin position="55"/>
        <end position="77"/>
    </location>
</feature>
<evidence type="ECO:0008006" key="4">
    <source>
        <dbReference type="Google" id="ProtNLM"/>
    </source>
</evidence>
<dbReference type="Proteomes" id="UP000001542">
    <property type="component" value="Unassembled WGS sequence"/>
</dbReference>
<reference evidence="2" key="1">
    <citation type="submission" date="2006-10" db="EMBL/GenBank/DDBJ databases">
        <authorList>
            <person name="Amadeo P."/>
            <person name="Zhao Q."/>
            <person name="Wortman J."/>
            <person name="Fraser-Liggett C."/>
            <person name="Carlton J."/>
        </authorList>
    </citation>
    <scope>NUCLEOTIDE SEQUENCE</scope>
    <source>
        <strain evidence="2">G3</strain>
    </source>
</reference>
<evidence type="ECO:0000313" key="3">
    <source>
        <dbReference type="Proteomes" id="UP000001542"/>
    </source>
</evidence>
<keyword evidence="1" id="KW-1133">Transmembrane helix</keyword>
<keyword evidence="1" id="KW-0812">Transmembrane</keyword>
<dbReference type="AlphaFoldDB" id="A2F332"/>
<organism evidence="2 3">
    <name type="scientific">Trichomonas vaginalis (strain ATCC PRA-98 / G3)</name>
    <dbReference type="NCBI Taxonomy" id="412133"/>
    <lineage>
        <taxon>Eukaryota</taxon>
        <taxon>Metamonada</taxon>
        <taxon>Parabasalia</taxon>
        <taxon>Trichomonadida</taxon>
        <taxon>Trichomonadidae</taxon>
        <taxon>Trichomonas</taxon>
    </lineage>
</organism>
<keyword evidence="3" id="KW-1185">Reference proteome</keyword>
<gene>
    <name evidence="2" type="ORF">TVAG_189120</name>
</gene>
<evidence type="ECO:0000256" key="1">
    <source>
        <dbReference type="SAM" id="Phobius"/>
    </source>
</evidence>
<dbReference type="VEuPathDB" id="TrichDB:TVAG_189120"/>
<dbReference type="PANTHER" id="PTHR13146">
    <property type="match status" value="1"/>
</dbReference>
<feature type="transmembrane region" description="Helical" evidence="1">
    <location>
        <begin position="209"/>
        <end position="232"/>
    </location>
</feature>
<reference evidence="2" key="2">
    <citation type="journal article" date="2007" name="Science">
        <title>Draft genome sequence of the sexually transmitted pathogen Trichomonas vaginalis.</title>
        <authorList>
            <person name="Carlton J.M."/>
            <person name="Hirt R.P."/>
            <person name="Silva J.C."/>
            <person name="Delcher A.L."/>
            <person name="Schatz M."/>
            <person name="Zhao Q."/>
            <person name="Wortman J.R."/>
            <person name="Bidwell S.L."/>
            <person name="Alsmark U.C.M."/>
            <person name="Besteiro S."/>
            <person name="Sicheritz-Ponten T."/>
            <person name="Noel C.J."/>
            <person name="Dacks J.B."/>
            <person name="Foster P.G."/>
            <person name="Simillion C."/>
            <person name="Van de Peer Y."/>
            <person name="Miranda-Saavedra D."/>
            <person name="Barton G.J."/>
            <person name="Westrop G.D."/>
            <person name="Mueller S."/>
            <person name="Dessi D."/>
            <person name="Fiori P.L."/>
            <person name="Ren Q."/>
            <person name="Paulsen I."/>
            <person name="Zhang H."/>
            <person name="Bastida-Corcuera F.D."/>
            <person name="Simoes-Barbosa A."/>
            <person name="Brown M.T."/>
            <person name="Hayes R.D."/>
            <person name="Mukherjee M."/>
            <person name="Okumura C.Y."/>
            <person name="Schneider R."/>
            <person name="Smith A.J."/>
            <person name="Vanacova S."/>
            <person name="Villalvazo M."/>
            <person name="Haas B.J."/>
            <person name="Pertea M."/>
            <person name="Feldblyum T.V."/>
            <person name="Utterback T.R."/>
            <person name="Shu C.L."/>
            <person name="Osoegawa K."/>
            <person name="de Jong P.J."/>
            <person name="Hrdy I."/>
            <person name="Horvathova L."/>
            <person name="Zubacova Z."/>
            <person name="Dolezal P."/>
            <person name="Malik S.B."/>
            <person name="Logsdon J.M. Jr."/>
            <person name="Henze K."/>
            <person name="Gupta A."/>
            <person name="Wang C.C."/>
            <person name="Dunne R.L."/>
            <person name="Upcroft J.A."/>
            <person name="Upcroft P."/>
            <person name="White O."/>
            <person name="Salzberg S.L."/>
            <person name="Tang P."/>
            <person name="Chiu C.-H."/>
            <person name="Lee Y.-S."/>
            <person name="Embley T.M."/>
            <person name="Coombs G.H."/>
            <person name="Mottram J.C."/>
            <person name="Tachezy J."/>
            <person name="Fraser-Liggett C.M."/>
            <person name="Johnson P.J."/>
        </authorList>
    </citation>
    <scope>NUCLEOTIDE SEQUENCE [LARGE SCALE GENOMIC DNA]</scope>
    <source>
        <strain evidence="2">G3</strain>
    </source>
</reference>
<feature type="transmembrane region" description="Helical" evidence="1">
    <location>
        <begin position="21"/>
        <end position="40"/>
    </location>
</feature>
<dbReference type="EMBL" id="DS113592">
    <property type="protein sequence ID" value="EAY00696.1"/>
    <property type="molecule type" value="Genomic_DNA"/>
</dbReference>
<dbReference type="RefSeq" id="XP_001313625.1">
    <property type="nucleotide sequence ID" value="XM_001313624.1"/>
</dbReference>